<feature type="compositionally biased region" description="Polar residues" evidence="1">
    <location>
        <begin position="122"/>
        <end position="137"/>
    </location>
</feature>
<sequence>MHSRLQQRLQRCPLPPVPLQADAIRLHQPWMHLGCMRNGPTFGLVPAPDQGWSTFINLDWVFLAFFNVDQAIWTAAGVLLQDSSSKYHHLVKLRGIKHLVFSFPPIDQCLHSADRPSLRQLASSYPPSSPPTRNAVTALTFAPPRTGAPRP</sequence>
<dbReference type="AlphaFoldDB" id="A0A369J849"/>
<dbReference type="Proteomes" id="UP000076154">
    <property type="component" value="Unassembled WGS sequence"/>
</dbReference>
<keyword evidence="3" id="KW-1185">Reference proteome</keyword>
<evidence type="ECO:0000313" key="3">
    <source>
        <dbReference type="Proteomes" id="UP000076154"/>
    </source>
</evidence>
<gene>
    <name evidence="2" type="ORF">Hypma_001647</name>
</gene>
<dbReference type="EMBL" id="LUEZ02000113">
    <property type="protein sequence ID" value="RDB17340.1"/>
    <property type="molecule type" value="Genomic_DNA"/>
</dbReference>
<dbReference type="InParanoid" id="A0A369J849"/>
<comment type="caution">
    <text evidence="2">The sequence shown here is derived from an EMBL/GenBank/DDBJ whole genome shotgun (WGS) entry which is preliminary data.</text>
</comment>
<reference evidence="2" key="1">
    <citation type="submission" date="2018-04" db="EMBL/GenBank/DDBJ databases">
        <title>Whole genome sequencing of Hypsizygus marmoreus.</title>
        <authorList>
            <person name="Choi I.-G."/>
            <person name="Min B."/>
            <person name="Kim J.-G."/>
            <person name="Kim S."/>
            <person name="Oh Y.-L."/>
            <person name="Kong W.-S."/>
            <person name="Park H."/>
            <person name="Jeong J."/>
            <person name="Song E.-S."/>
        </authorList>
    </citation>
    <scope>NUCLEOTIDE SEQUENCE [LARGE SCALE GENOMIC DNA]</scope>
    <source>
        <strain evidence="2">51987-8</strain>
    </source>
</reference>
<protein>
    <submittedName>
        <fullName evidence="2">Uncharacterized protein</fullName>
    </submittedName>
</protein>
<accession>A0A369J849</accession>
<name>A0A369J849_HYPMA</name>
<proteinExistence type="predicted"/>
<feature type="region of interest" description="Disordered" evidence="1">
    <location>
        <begin position="122"/>
        <end position="151"/>
    </location>
</feature>
<organism evidence="2 3">
    <name type="scientific">Hypsizygus marmoreus</name>
    <name type="common">White beech mushroom</name>
    <name type="synonym">Agaricus marmoreus</name>
    <dbReference type="NCBI Taxonomy" id="39966"/>
    <lineage>
        <taxon>Eukaryota</taxon>
        <taxon>Fungi</taxon>
        <taxon>Dikarya</taxon>
        <taxon>Basidiomycota</taxon>
        <taxon>Agaricomycotina</taxon>
        <taxon>Agaricomycetes</taxon>
        <taxon>Agaricomycetidae</taxon>
        <taxon>Agaricales</taxon>
        <taxon>Tricholomatineae</taxon>
        <taxon>Lyophyllaceae</taxon>
        <taxon>Hypsizygus</taxon>
    </lineage>
</organism>
<evidence type="ECO:0000313" key="2">
    <source>
        <dbReference type="EMBL" id="RDB17340.1"/>
    </source>
</evidence>
<evidence type="ECO:0000256" key="1">
    <source>
        <dbReference type="SAM" id="MobiDB-lite"/>
    </source>
</evidence>